<reference evidence="6" key="1">
    <citation type="journal article" date="2014" name="Int. J. Syst. Evol. Microbiol.">
        <title>Complete genome sequence of Corynebacterium casei LMG S-19264T (=DSM 44701T), isolated from a smear-ripened cheese.</title>
        <authorList>
            <consortium name="US DOE Joint Genome Institute (JGI-PGF)"/>
            <person name="Walter F."/>
            <person name="Albersmeier A."/>
            <person name="Kalinowski J."/>
            <person name="Ruckert C."/>
        </authorList>
    </citation>
    <scope>NUCLEOTIDE SEQUENCE</scope>
    <source>
        <strain evidence="6">CGMCC 1.10859</strain>
    </source>
</reference>
<reference evidence="6" key="2">
    <citation type="submission" date="2023-06" db="EMBL/GenBank/DDBJ databases">
        <authorList>
            <person name="Sun Q."/>
            <person name="Zhou Y."/>
        </authorList>
    </citation>
    <scope>NUCLEOTIDE SEQUENCE</scope>
    <source>
        <strain evidence="6">CGMCC 1.10859</strain>
    </source>
</reference>
<evidence type="ECO:0000259" key="5">
    <source>
        <dbReference type="PROSITE" id="PS51891"/>
    </source>
</evidence>
<comment type="similarity">
    <text evidence="1">Belongs to the Gfa family.</text>
</comment>
<gene>
    <name evidence="6" type="ORF">GCM10008024_04390</name>
</gene>
<accession>A0AAN4UNM6</accession>
<protein>
    <submittedName>
        <fullName evidence="6">Aldehyde-activating protein</fullName>
    </submittedName>
</protein>
<sequence length="130" mass="14470">MAGLAMSGGRCLCTAVRFEFDGAPLWQAHCHCESCRRNCAAPFTSFFGVSDGSWRWTGAAPSVYVSSPGVERMFCGTCGTPMAYRADRYPDETHFYAATLDDPAAYSPQEHVHWDEHLPWLSISDTLPRR</sequence>
<evidence type="ECO:0000256" key="3">
    <source>
        <dbReference type="ARBA" id="ARBA00022833"/>
    </source>
</evidence>
<proteinExistence type="inferred from homology"/>
<dbReference type="InterPro" id="IPR006913">
    <property type="entry name" value="CENP-V/GFA"/>
</dbReference>
<dbReference type="GO" id="GO:0046872">
    <property type="term" value="F:metal ion binding"/>
    <property type="evidence" value="ECO:0007669"/>
    <property type="project" value="UniProtKB-KW"/>
</dbReference>
<keyword evidence="3" id="KW-0862">Zinc</keyword>
<evidence type="ECO:0000256" key="2">
    <source>
        <dbReference type="ARBA" id="ARBA00022723"/>
    </source>
</evidence>
<dbReference type="Gene3D" id="3.90.1590.10">
    <property type="entry name" value="glutathione-dependent formaldehyde- activating enzyme (gfa)"/>
    <property type="match status" value="1"/>
</dbReference>
<dbReference type="InterPro" id="IPR011057">
    <property type="entry name" value="Mss4-like_sf"/>
</dbReference>
<dbReference type="PANTHER" id="PTHR33337">
    <property type="entry name" value="GFA DOMAIN-CONTAINING PROTEIN"/>
    <property type="match status" value="1"/>
</dbReference>
<dbReference type="GO" id="GO:0016846">
    <property type="term" value="F:carbon-sulfur lyase activity"/>
    <property type="evidence" value="ECO:0007669"/>
    <property type="project" value="InterPro"/>
</dbReference>
<dbReference type="EMBL" id="BNAB01000001">
    <property type="protein sequence ID" value="GHD98924.1"/>
    <property type="molecule type" value="Genomic_DNA"/>
</dbReference>
<evidence type="ECO:0000256" key="4">
    <source>
        <dbReference type="ARBA" id="ARBA00023239"/>
    </source>
</evidence>
<evidence type="ECO:0000313" key="6">
    <source>
        <dbReference type="EMBL" id="GHD98924.1"/>
    </source>
</evidence>
<name>A0AAN4UNM6_9RHOB</name>
<organism evidence="6 7">
    <name type="scientific">Allgaiera indica</name>
    <dbReference type="NCBI Taxonomy" id="765699"/>
    <lineage>
        <taxon>Bacteria</taxon>
        <taxon>Pseudomonadati</taxon>
        <taxon>Pseudomonadota</taxon>
        <taxon>Alphaproteobacteria</taxon>
        <taxon>Rhodobacterales</taxon>
        <taxon>Paracoccaceae</taxon>
        <taxon>Allgaiera</taxon>
    </lineage>
</organism>
<dbReference type="PANTHER" id="PTHR33337:SF40">
    <property type="entry name" value="CENP-V_GFA DOMAIN-CONTAINING PROTEIN-RELATED"/>
    <property type="match status" value="1"/>
</dbReference>
<dbReference type="SUPFAM" id="SSF51316">
    <property type="entry name" value="Mss4-like"/>
    <property type="match status" value="1"/>
</dbReference>
<dbReference type="Proteomes" id="UP000634647">
    <property type="component" value="Unassembled WGS sequence"/>
</dbReference>
<comment type="caution">
    <text evidence="6">The sequence shown here is derived from an EMBL/GenBank/DDBJ whole genome shotgun (WGS) entry which is preliminary data.</text>
</comment>
<feature type="domain" description="CENP-V/GFA" evidence="5">
    <location>
        <begin position="6"/>
        <end position="115"/>
    </location>
</feature>
<dbReference type="Pfam" id="PF04828">
    <property type="entry name" value="GFA"/>
    <property type="match status" value="1"/>
</dbReference>
<dbReference type="PROSITE" id="PS51891">
    <property type="entry name" value="CENP_V_GFA"/>
    <property type="match status" value="1"/>
</dbReference>
<evidence type="ECO:0000313" key="7">
    <source>
        <dbReference type="Proteomes" id="UP000634647"/>
    </source>
</evidence>
<keyword evidence="4" id="KW-0456">Lyase</keyword>
<evidence type="ECO:0000256" key="1">
    <source>
        <dbReference type="ARBA" id="ARBA00005495"/>
    </source>
</evidence>
<dbReference type="AlphaFoldDB" id="A0AAN4UNM6"/>
<keyword evidence="2" id="KW-0479">Metal-binding</keyword>